<sequence>MIRLAVPAALLLTLGATSAGTQTRAPDRATARVEKTLAGLTPGAPQRCLRRDRVTELRTAPNVILYVAGRDRVWRNDVVGEGCARGLARGDIVVSRNLVSGEYCSGDLIHMRVRTGGTLTGTCSLGQFVPYTRNR</sequence>
<feature type="chain" id="PRO_5032602980" evidence="1">
    <location>
        <begin position="20"/>
        <end position="135"/>
    </location>
</feature>
<comment type="caution">
    <text evidence="2">The sequence shown here is derived from an EMBL/GenBank/DDBJ whole genome shotgun (WGS) entry which is preliminary data.</text>
</comment>
<proteinExistence type="predicted"/>
<dbReference type="AlphaFoldDB" id="A0A840YKX5"/>
<dbReference type="Proteomes" id="UP000527143">
    <property type="component" value="Unassembled WGS sequence"/>
</dbReference>
<dbReference type="RefSeq" id="WP_184089489.1">
    <property type="nucleotide sequence ID" value="NZ_JACIJF010000010.1"/>
</dbReference>
<gene>
    <name evidence="2" type="ORF">FHT02_003140</name>
</gene>
<protein>
    <submittedName>
        <fullName evidence="2">Uncharacterized protein</fullName>
    </submittedName>
</protein>
<feature type="signal peptide" evidence="1">
    <location>
        <begin position="1"/>
        <end position="19"/>
    </location>
</feature>
<reference evidence="2 3" key="1">
    <citation type="submission" date="2020-08" db="EMBL/GenBank/DDBJ databases">
        <title>Genomic Encyclopedia of Type Strains, Phase IV (KMG-IV): sequencing the most valuable type-strain genomes for metagenomic binning, comparative biology and taxonomic classification.</title>
        <authorList>
            <person name="Goeker M."/>
        </authorList>
    </citation>
    <scope>NUCLEOTIDE SEQUENCE [LARGE SCALE GENOMIC DNA]</scope>
    <source>
        <strain evidence="2 3">DSM 26736</strain>
    </source>
</reference>
<keyword evidence="1" id="KW-0732">Signal</keyword>
<name>A0A840YKX5_9SPHN</name>
<keyword evidence="3" id="KW-1185">Reference proteome</keyword>
<organism evidence="2 3">
    <name type="scientific">Sphingomonas xinjiangensis</name>
    <dbReference type="NCBI Taxonomy" id="643568"/>
    <lineage>
        <taxon>Bacteria</taxon>
        <taxon>Pseudomonadati</taxon>
        <taxon>Pseudomonadota</taxon>
        <taxon>Alphaproteobacteria</taxon>
        <taxon>Sphingomonadales</taxon>
        <taxon>Sphingomonadaceae</taxon>
        <taxon>Sphingomonas</taxon>
    </lineage>
</organism>
<dbReference type="EMBL" id="JACIJF010000010">
    <property type="protein sequence ID" value="MBB5711888.1"/>
    <property type="molecule type" value="Genomic_DNA"/>
</dbReference>
<evidence type="ECO:0000313" key="3">
    <source>
        <dbReference type="Proteomes" id="UP000527143"/>
    </source>
</evidence>
<evidence type="ECO:0000313" key="2">
    <source>
        <dbReference type="EMBL" id="MBB5711888.1"/>
    </source>
</evidence>
<evidence type="ECO:0000256" key="1">
    <source>
        <dbReference type="SAM" id="SignalP"/>
    </source>
</evidence>
<accession>A0A840YKX5</accession>